<dbReference type="Gramene" id="evm.model.01.1775">
    <property type="protein sequence ID" value="cds.evm.model.01.1775"/>
    <property type="gene ID" value="evm.TU.01.1775"/>
</dbReference>
<dbReference type="GO" id="GO:0004523">
    <property type="term" value="F:RNA-DNA hybrid ribonuclease activity"/>
    <property type="evidence" value="ECO:0007669"/>
    <property type="project" value="InterPro"/>
</dbReference>
<dbReference type="InterPro" id="IPR036397">
    <property type="entry name" value="RNaseH_sf"/>
</dbReference>
<evidence type="ECO:0000313" key="2">
    <source>
        <dbReference type="EnsemblPlants" id="cds.evm.model.01.1775"/>
    </source>
</evidence>
<dbReference type="InterPro" id="IPR002156">
    <property type="entry name" value="RNaseH_domain"/>
</dbReference>
<dbReference type="CDD" id="cd06222">
    <property type="entry name" value="RNase_H_like"/>
    <property type="match status" value="1"/>
</dbReference>
<evidence type="ECO:0000259" key="1">
    <source>
        <dbReference type="Pfam" id="PF13456"/>
    </source>
</evidence>
<dbReference type="EnsemblPlants" id="evm.model.01.1775">
    <property type="protein sequence ID" value="cds.evm.model.01.1775"/>
    <property type="gene ID" value="evm.TU.01.1775"/>
</dbReference>
<dbReference type="EMBL" id="UZAU01000047">
    <property type="status" value="NOT_ANNOTATED_CDS"/>
    <property type="molecule type" value="Genomic_DNA"/>
</dbReference>
<dbReference type="Proteomes" id="UP000596661">
    <property type="component" value="Chromosome 1"/>
</dbReference>
<dbReference type="PANTHER" id="PTHR47723:SF21">
    <property type="entry name" value="POLYNUCLEOTIDYL TRANSFERASE, RIBONUCLEASE H-LIKE SUPERFAMILY PROTEIN"/>
    <property type="match status" value="1"/>
</dbReference>
<name>A0A803NIG2_CANSA</name>
<protein>
    <recommendedName>
        <fullName evidence="1">RNase H type-1 domain-containing protein</fullName>
    </recommendedName>
</protein>
<dbReference type="GO" id="GO:0003676">
    <property type="term" value="F:nucleic acid binding"/>
    <property type="evidence" value="ECO:0007669"/>
    <property type="project" value="InterPro"/>
</dbReference>
<evidence type="ECO:0000313" key="3">
    <source>
        <dbReference type="Proteomes" id="UP000596661"/>
    </source>
</evidence>
<dbReference type="InterPro" id="IPR053151">
    <property type="entry name" value="RNase_H-like"/>
</dbReference>
<proteinExistence type="predicted"/>
<reference evidence="2" key="1">
    <citation type="submission" date="2018-11" db="EMBL/GenBank/DDBJ databases">
        <authorList>
            <person name="Grassa J C."/>
        </authorList>
    </citation>
    <scope>NUCLEOTIDE SEQUENCE [LARGE SCALE GENOMIC DNA]</scope>
</reference>
<sequence length="237" mass="26784">MNELLHNKLVQDAPLTIQWTKDYLLQYQQHNAAKTPHKIQDARSPSFHWQPAPPGQLKLNVDAAQNIQKNMLGFGLIVQNHTTNVVVALAIPWRGVHQPVMMEAYSLQLALEWCQKNSLMIHQIKSDCPILVDVVLKGYSNNIHLQEFIININSLPSSFPQASISYIPQEANYAAHSLAKRSCVDLKITFGCWQAELDVDDAVYAQSGQLNFGVIVRDEWGQYVRCSLLKRCVAKIP</sequence>
<accession>A0A803NIG2</accession>
<dbReference type="InterPro" id="IPR012337">
    <property type="entry name" value="RNaseH-like_sf"/>
</dbReference>
<keyword evidence="3" id="KW-1185">Reference proteome</keyword>
<dbReference type="Pfam" id="PF13456">
    <property type="entry name" value="RVT_3"/>
    <property type="match status" value="1"/>
</dbReference>
<dbReference type="PANTHER" id="PTHR47723">
    <property type="entry name" value="OS05G0353850 PROTEIN"/>
    <property type="match status" value="1"/>
</dbReference>
<dbReference type="AlphaFoldDB" id="A0A803NIG2"/>
<dbReference type="Gene3D" id="3.30.420.10">
    <property type="entry name" value="Ribonuclease H-like superfamily/Ribonuclease H"/>
    <property type="match status" value="1"/>
</dbReference>
<dbReference type="InterPro" id="IPR044730">
    <property type="entry name" value="RNase_H-like_dom_plant"/>
</dbReference>
<reference evidence="2" key="2">
    <citation type="submission" date="2021-03" db="UniProtKB">
        <authorList>
            <consortium name="EnsemblPlants"/>
        </authorList>
    </citation>
    <scope>IDENTIFICATION</scope>
</reference>
<dbReference type="SUPFAM" id="SSF53098">
    <property type="entry name" value="Ribonuclease H-like"/>
    <property type="match status" value="1"/>
</dbReference>
<organism evidence="2 3">
    <name type="scientific">Cannabis sativa</name>
    <name type="common">Hemp</name>
    <name type="synonym">Marijuana</name>
    <dbReference type="NCBI Taxonomy" id="3483"/>
    <lineage>
        <taxon>Eukaryota</taxon>
        <taxon>Viridiplantae</taxon>
        <taxon>Streptophyta</taxon>
        <taxon>Embryophyta</taxon>
        <taxon>Tracheophyta</taxon>
        <taxon>Spermatophyta</taxon>
        <taxon>Magnoliopsida</taxon>
        <taxon>eudicotyledons</taxon>
        <taxon>Gunneridae</taxon>
        <taxon>Pentapetalae</taxon>
        <taxon>rosids</taxon>
        <taxon>fabids</taxon>
        <taxon>Rosales</taxon>
        <taxon>Cannabaceae</taxon>
        <taxon>Cannabis</taxon>
    </lineage>
</organism>
<feature type="domain" description="RNase H type-1" evidence="1">
    <location>
        <begin position="60"/>
        <end position="181"/>
    </location>
</feature>